<reference evidence="1" key="1">
    <citation type="submission" date="2023-06" db="EMBL/GenBank/DDBJ databases">
        <title>Genome-scale phylogeny and comparative genomics of the fungal order Sordariales.</title>
        <authorList>
            <consortium name="Lawrence Berkeley National Laboratory"/>
            <person name="Hensen N."/>
            <person name="Bonometti L."/>
            <person name="Westerberg I."/>
            <person name="Brannstrom I.O."/>
            <person name="Guillou S."/>
            <person name="Cros-Aarteil S."/>
            <person name="Calhoun S."/>
            <person name="Haridas S."/>
            <person name="Kuo A."/>
            <person name="Mondo S."/>
            <person name="Pangilinan J."/>
            <person name="Riley R."/>
            <person name="LaButti K."/>
            <person name="Andreopoulos B."/>
            <person name="Lipzen A."/>
            <person name="Chen C."/>
            <person name="Yanf M."/>
            <person name="Daum C."/>
            <person name="Ng V."/>
            <person name="Clum A."/>
            <person name="Steindorff A."/>
            <person name="Ohm R."/>
            <person name="Martin F."/>
            <person name="Silar P."/>
            <person name="Natvig D."/>
            <person name="Lalanne C."/>
            <person name="Gautier V."/>
            <person name="Ament-velasquez S.L."/>
            <person name="Kruys A."/>
            <person name="Hutchinson M.I."/>
            <person name="Powell A.J."/>
            <person name="Barry K."/>
            <person name="Miller A.N."/>
            <person name="Grigoriev I.V."/>
            <person name="Debuchy R."/>
            <person name="Gladieux P."/>
            <person name="Thoren M.H."/>
            <person name="Johannesson H."/>
        </authorList>
    </citation>
    <scope>NUCLEOTIDE SEQUENCE</scope>
    <source>
        <strain evidence="1">SMH3187-1</strain>
    </source>
</reference>
<accession>A0AA40K4E4</accession>
<keyword evidence="2" id="KW-1185">Reference proteome</keyword>
<sequence>MPPYRSSQRNPSPTALTMDWRTLPAPPHLGREDWACMLPPLGDDDSSFDDIQVDTLPPFSYGPLDSRHCEIRILHLYGTSGPNSDGSVPTALLRHESLDTKPPYIALSYVWGESDPTSVSVGCETMKRDVMV</sequence>
<organism evidence="1 2">
    <name type="scientific">Schizothecium vesticola</name>
    <dbReference type="NCBI Taxonomy" id="314040"/>
    <lineage>
        <taxon>Eukaryota</taxon>
        <taxon>Fungi</taxon>
        <taxon>Dikarya</taxon>
        <taxon>Ascomycota</taxon>
        <taxon>Pezizomycotina</taxon>
        <taxon>Sordariomycetes</taxon>
        <taxon>Sordariomycetidae</taxon>
        <taxon>Sordariales</taxon>
        <taxon>Schizotheciaceae</taxon>
        <taxon>Schizothecium</taxon>
    </lineage>
</organism>
<dbReference type="EMBL" id="JAUKUD010000004">
    <property type="protein sequence ID" value="KAK0745513.1"/>
    <property type="molecule type" value="Genomic_DNA"/>
</dbReference>
<dbReference type="Proteomes" id="UP001172155">
    <property type="component" value="Unassembled WGS sequence"/>
</dbReference>
<protein>
    <recommendedName>
        <fullName evidence="3">Heterokaryon incompatibility domain-containing protein</fullName>
    </recommendedName>
</protein>
<name>A0AA40K4E4_9PEZI</name>
<evidence type="ECO:0008006" key="3">
    <source>
        <dbReference type="Google" id="ProtNLM"/>
    </source>
</evidence>
<comment type="caution">
    <text evidence="1">The sequence shown here is derived from an EMBL/GenBank/DDBJ whole genome shotgun (WGS) entry which is preliminary data.</text>
</comment>
<dbReference type="AlphaFoldDB" id="A0AA40K4E4"/>
<evidence type="ECO:0000313" key="1">
    <source>
        <dbReference type="EMBL" id="KAK0745513.1"/>
    </source>
</evidence>
<proteinExistence type="predicted"/>
<gene>
    <name evidence="1" type="ORF">B0T18DRAFT_409620</name>
</gene>
<evidence type="ECO:0000313" key="2">
    <source>
        <dbReference type="Proteomes" id="UP001172155"/>
    </source>
</evidence>